<dbReference type="InterPro" id="IPR002060">
    <property type="entry name" value="Squ/phyt_synthse"/>
</dbReference>
<name>A0A401XNG2_9FLAO</name>
<dbReference type="Pfam" id="PF00494">
    <property type="entry name" value="SQS_PSY"/>
    <property type="match status" value="1"/>
</dbReference>
<proteinExistence type="predicted"/>
<dbReference type="AlphaFoldDB" id="A0A401XNG2"/>
<accession>A0A401XNG2</accession>
<dbReference type="Proteomes" id="UP000286715">
    <property type="component" value="Unassembled WGS sequence"/>
</dbReference>
<dbReference type="OrthoDB" id="9787280at2"/>
<comment type="caution">
    <text evidence="2">The sequence shown here is derived from an EMBL/GenBank/DDBJ whole genome shotgun (WGS) entry which is preliminary data.</text>
</comment>
<keyword evidence="1" id="KW-0808">Transferase</keyword>
<dbReference type="PROSITE" id="PS01045">
    <property type="entry name" value="SQUALEN_PHYTOEN_SYN_2"/>
    <property type="match status" value="1"/>
</dbReference>
<dbReference type="InterPro" id="IPR019845">
    <property type="entry name" value="Squalene/phytoene_synthase_CS"/>
</dbReference>
<dbReference type="SFLD" id="SFLDG01212">
    <property type="entry name" value="Phytoene_synthase_like"/>
    <property type="match status" value="1"/>
</dbReference>
<dbReference type="SFLD" id="SFLDS00005">
    <property type="entry name" value="Isoprenoid_Synthase_Type_I"/>
    <property type="match status" value="1"/>
</dbReference>
<dbReference type="PANTHER" id="PTHR31480">
    <property type="entry name" value="BIFUNCTIONAL LYCOPENE CYCLASE/PHYTOENE SYNTHASE"/>
    <property type="match status" value="1"/>
</dbReference>
<dbReference type="GO" id="GO:0051996">
    <property type="term" value="F:squalene synthase [NAD(P)H] activity"/>
    <property type="evidence" value="ECO:0007669"/>
    <property type="project" value="InterPro"/>
</dbReference>
<dbReference type="InterPro" id="IPR008949">
    <property type="entry name" value="Isoprenoid_synthase_dom_sf"/>
</dbReference>
<organism evidence="2 3">
    <name type="scientific">Thermaurantimonas aggregans</name>
    <dbReference type="NCBI Taxonomy" id="2173829"/>
    <lineage>
        <taxon>Bacteria</taxon>
        <taxon>Pseudomonadati</taxon>
        <taxon>Bacteroidota</taxon>
        <taxon>Flavobacteriia</taxon>
        <taxon>Flavobacteriales</taxon>
        <taxon>Schleiferiaceae</taxon>
        <taxon>Thermaurantimonas</taxon>
    </lineage>
</organism>
<evidence type="ECO:0000313" key="3">
    <source>
        <dbReference type="Proteomes" id="UP000286715"/>
    </source>
</evidence>
<dbReference type="SUPFAM" id="SSF48576">
    <property type="entry name" value="Terpenoid synthases"/>
    <property type="match status" value="1"/>
</dbReference>
<protein>
    <submittedName>
        <fullName evidence="2">Phytoene synthase</fullName>
    </submittedName>
</protein>
<keyword evidence="3" id="KW-1185">Reference proteome</keyword>
<dbReference type="InterPro" id="IPR044843">
    <property type="entry name" value="Trans_IPPS_bact-type"/>
</dbReference>
<dbReference type="GO" id="GO:0004311">
    <property type="term" value="F:geranylgeranyl diphosphate synthase activity"/>
    <property type="evidence" value="ECO:0007669"/>
    <property type="project" value="InterPro"/>
</dbReference>
<dbReference type="RefSeq" id="WP_124398606.1">
    <property type="nucleotide sequence ID" value="NZ_BHZE01000026.1"/>
</dbReference>
<evidence type="ECO:0000313" key="2">
    <source>
        <dbReference type="EMBL" id="GCD78551.1"/>
    </source>
</evidence>
<evidence type="ECO:0000256" key="1">
    <source>
        <dbReference type="ARBA" id="ARBA00022679"/>
    </source>
</evidence>
<dbReference type="Gene3D" id="1.10.600.10">
    <property type="entry name" value="Farnesyl Diphosphate Synthase"/>
    <property type="match status" value="1"/>
</dbReference>
<dbReference type="GO" id="GO:0016117">
    <property type="term" value="P:carotenoid biosynthetic process"/>
    <property type="evidence" value="ECO:0007669"/>
    <property type="project" value="UniProtKB-ARBA"/>
</dbReference>
<sequence>MKELFDKVAFKTSKMVTRKYSTSFSLGIYFLDKKFHDAIYAIYGFVRFADEIVDTFHDYDKESLLLRFKEDTYRAIQEGISLNPVLHSFQKVVNQYNIDLDLIETFLQSMEMDLYKHTYTKKQYERYILGSAEVVGLMCLKVFVEGDQKAYEELKYYAMKLGSAFQKINFLRDLNADYFQLGRVYFPGVDMSQFDYETKQAIEKDIEIDFALGFEGIRRLPKSSRLGVYVAYVYYYQLFQRIKNLPPAEILNKRIRIPNNKKIRLLFKSYIKHALNLL</sequence>
<dbReference type="CDD" id="cd00683">
    <property type="entry name" value="Trans_IPPS_HH"/>
    <property type="match status" value="1"/>
</dbReference>
<gene>
    <name evidence="2" type="primary">crtB</name>
    <name evidence="2" type="ORF">JCM31826_20330</name>
</gene>
<reference evidence="2 3" key="1">
    <citation type="submission" date="2018-11" db="EMBL/GenBank/DDBJ databases">
        <title>Schleiferia aggregans sp. nov., a moderately thermophilic heterotrophic bacterium isolated from microbial mats at a terrestrial hot spring.</title>
        <authorList>
            <person name="Iino T."/>
            <person name="Ohkuma M."/>
            <person name="Haruta S."/>
        </authorList>
    </citation>
    <scope>NUCLEOTIDE SEQUENCE [LARGE SCALE GENOMIC DNA]</scope>
    <source>
        <strain evidence="2 3">LA</strain>
    </source>
</reference>
<dbReference type="InterPro" id="IPR033904">
    <property type="entry name" value="Trans_IPPS_HH"/>
</dbReference>
<dbReference type="EMBL" id="BHZE01000026">
    <property type="protein sequence ID" value="GCD78551.1"/>
    <property type="molecule type" value="Genomic_DNA"/>
</dbReference>
<dbReference type="SFLD" id="SFLDG01018">
    <property type="entry name" value="Squalene/Phytoene_Synthase_Lik"/>
    <property type="match status" value="1"/>
</dbReference>